<dbReference type="EMBL" id="CP016779">
    <property type="protein sequence ID" value="ASY23856.1"/>
    <property type="molecule type" value="Genomic_DNA"/>
</dbReference>
<evidence type="ECO:0000256" key="12">
    <source>
        <dbReference type="RuleBase" id="RU004462"/>
    </source>
</evidence>
<evidence type="ECO:0000259" key="14">
    <source>
        <dbReference type="Pfam" id="PF02772"/>
    </source>
</evidence>
<evidence type="ECO:0000256" key="5">
    <source>
        <dbReference type="ARBA" id="ARBA00022723"/>
    </source>
</evidence>
<feature type="binding site" evidence="10">
    <location>
        <position position="17"/>
    </location>
    <ligand>
        <name>Mg(2+)</name>
        <dbReference type="ChEBI" id="CHEBI:18420"/>
    </ligand>
</feature>
<dbReference type="PIRSF" id="PIRSF000497">
    <property type="entry name" value="MAT"/>
    <property type="match status" value="1"/>
</dbReference>
<dbReference type="HAMAP" id="MF_00086">
    <property type="entry name" value="S_AdoMet_synth1"/>
    <property type="match status" value="1"/>
</dbReference>
<keyword evidence="6 10" id="KW-0547">Nucleotide-binding</keyword>
<keyword evidence="17" id="KW-1185">Reference proteome</keyword>
<keyword evidence="10" id="KW-0963">Cytoplasm</keyword>
<dbReference type="Gene3D" id="3.30.300.10">
    <property type="match status" value="3"/>
</dbReference>
<evidence type="ECO:0000256" key="7">
    <source>
        <dbReference type="ARBA" id="ARBA00022840"/>
    </source>
</evidence>
<feature type="binding site" description="in other chain" evidence="10">
    <location>
        <begin position="257"/>
        <end position="258"/>
    </location>
    <ligand>
        <name>ATP</name>
        <dbReference type="ChEBI" id="CHEBI:30616"/>
        <note>ligand shared between two neighboring subunits</note>
    </ligand>
</feature>
<comment type="subcellular location">
    <subcellularLocation>
        <location evidence="10 11">Cytoplasm</location>
    </subcellularLocation>
</comment>
<proteinExistence type="inferred from homology"/>
<evidence type="ECO:0000256" key="6">
    <source>
        <dbReference type="ARBA" id="ARBA00022741"/>
    </source>
</evidence>
<dbReference type="InterPro" id="IPR022631">
    <property type="entry name" value="ADOMET_SYNTHASE_CS"/>
</dbReference>
<dbReference type="InterPro" id="IPR022629">
    <property type="entry name" value="S-AdoMet_synt_central"/>
</dbReference>
<evidence type="ECO:0000256" key="3">
    <source>
        <dbReference type="ARBA" id="ARBA00022563"/>
    </source>
</evidence>
<feature type="binding site" evidence="10">
    <location>
        <position position="43"/>
    </location>
    <ligand>
        <name>K(+)</name>
        <dbReference type="ChEBI" id="CHEBI:29103"/>
    </ligand>
</feature>
<dbReference type="Pfam" id="PF02772">
    <property type="entry name" value="S-AdoMet_synt_M"/>
    <property type="match status" value="1"/>
</dbReference>
<evidence type="ECO:0000256" key="1">
    <source>
        <dbReference type="ARBA" id="ARBA00005224"/>
    </source>
</evidence>
<feature type="domain" description="S-adenosylmethionine synthetase N-terminal" evidence="13">
    <location>
        <begin position="4"/>
        <end position="100"/>
    </location>
</feature>
<feature type="binding site" description="in other chain" evidence="10">
    <location>
        <begin position="174"/>
        <end position="176"/>
    </location>
    <ligand>
        <name>ATP</name>
        <dbReference type="ChEBI" id="CHEBI:30616"/>
        <note>ligand shared between two neighboring subunits</note>
    </ligand>
</feature>
<dbReference type="GO" id="GO:0005524">
    <property type="term" value="F:ATP binding"/>
    <property type="evidence" value="ECO:0007669"/>
    <property type="project" value="UniProtKB-UniRule"/>
</dbReference>
<feature type="domain" description="S-adenosylmethionine synthetase central" evidence="14">
    <location>
        <begin position="125"/>
        <end position="243"/>
    </location>
</feature>
<evidence type="ECO:0000259" key="13">
    <source>
        <dbReference type="Pfam" id="PF00438"/>
    </source>
</evidence>
<keyword evidence="3 10" id="KW-0554">One-carbon metabolism</keyword>
<feature type="binding site" description="in other chain" evidence="10">
    <location>
        <position position="15"/>
    </location>
    <ligand>
        <name>ATP</name>
        <dbReference type="ChEBI" id="CHEBI:30616"/>
        <note>ligand shared between two neighboring subunits</note>
    </ligand>
</feature>
<comment type="subunit">
    <text evidence="10">Homotetramer; dimer of dimers.</text>
</comment>
<evidence type="ECO:0000313" key="17">
    <source>
        <dbReference type="Proteomes" id="UP000217210"/>
    </source>
</evidence>
<dbReference type="PROSITE" id="PS00376">
    <property type="entry name" value="ADOMET_SYNTHASE_1"/>
    <property type="match status" value="1"/>
</dbReference>
<keyword evidence="7 10" id="KW-0067">ATP-binding</keyword>
<evidence type="ECO:0000313" key="16">
    <source>
        <dbReference type="EMBL" id="ASY23856.1"/>
    </source>
</evidence>
<dbReference type="InterPro" id="IPR022636">
    <property type="entry name" value="S-AdoMet_synthetase_sfam"/>
</dbReference>
<comment type="pathway">
    <text evidence="1 10">Amino-acid biosynthesis; S-adenosyl-L-methionine biosynthesis; S-adenosyl-L-methionine from L-methionine: step 1/1.</text>
</comment>
<keyword evidence="4 10" id="KW-0808">Transferase</keyword>
<name>A0A249L4F8_9ACTN</name>
<keyword evidence="8 10" id="KW-0460">Magnesium</keyword>
<dbReference type="RefSeq" id="WP_095688129.1">
    <property type="nucleotide sequence ID" value="NZ_CP016779.1"/>
</dbReference>
<dbReference type="PROSITE" id="PS00377">
    <property type="entry name" value="ADOMET_SYNTHASE_2"/>
    <property type="match status" value="1"/>
</dbReference>
<comment type="similarity">
    <text evidence="2 10 12">Belongs to the AdoMet synthase family.</text>
</comment>
<dbReference type="EC" id="2.5.1.6" evidence="10"/>
<dbReference type="NCBIfam" id="TIGR01034">
    <property type="entry name" value="metK"/>
    <property type="match status" value="1"/>
</dbReference>
<dbReference type="GO" id="GO:0005737">
    <property type="term" value="C:cytoplasm"/>
    <property type="evidence" value="ECO:0007669"/>
    <property type="project" value="UniProtKB-SubCell"/>
</dbReference>
<dbReference type="PANTHER" id="PTHR11964">
    <property type="entry name" value="S-ADENOSYLMETHIONINE SYNTHETASE"/>
    <property type="match status" value="1"/>
</dbReference>
<dbReference type="Proteomes" id="UP000217210">
    <property type="component" value="Chromosome"/>
</dbReference>
<sequence length="396" mass="42794">MKNRLFTSESVTEGHPDKIADQISDAILDSLLSQDAKSRVAVETLITTGQVHVAGEVTTNGYADVMNIVRDTVLEIGYNSSDKGFDGNSCGVSISIGQQSQDIAQGINDAFESRVSSSVDPLDLQGAGDQGLMFGYACNETPELMPLPISLAHKFAQQLTKVRKDGTLEYLRPDGKTQVTIEYQGDKPVALNTIVISSQHSPDVDLEKKLAPEVKKFVINPIIKELNIDTKNVTVFINPTGRFVIGGPMGDAGLTGRKIIVDTYGGMARHGGGAFSGKDPSKVDRSAAYAMRWVAKNVVAAGLADRCEVQVAYAIGKAKPVGLFIETFGTEKFDVLKISQAVNEVFDLRPAAVIRDLNLLRPIYAKTAAYGHFGRELPDFTWEKTDRASALKALVK</sequence>
<feature type="binding site" description="in other chain" evidence="10">
    <location>
        <position position="282"/>
    </location>
    <ligand>
        <name>L-methionine</name>
        <dbReference type="ChEBI" id="CHEBI:57844"/>
        <note>ligand shared between two neighboring subunits</note>
    </ligand>
</feature>
<comment type="catalytic activity">
    <reaction evidence="10">
        <text>L-methionine + ATP + H2O = S-adenosyl-L-methionine + phosphate + diphosphate</text>
        <dbReference type="Rhea" id="RHEA:21080"/>
        <dbReference type="ChEBI" id="CHEBI:15377"/>
        <dbReference type="ChEBI" id="CHEBI:30616"/>
        <dbReference type="ChEBI" id="CHEBI:33019"/>
        <dbReference type="ChEBI" id="CHEBI:43474"/>
        <dbReference type="ChEBI" id="CHEBI:57844"/>
        <dbReference type="ChEBI" id="CHEBI:59789"/>
        <dbReference type="EC" id="2.5.1.6"/>
    </reaction>
</comment>
<dbReference type="Pfam" id="PF02773">
    <property type="entry name" value="S-AdoMet_synt_C"/>
    <property type="match status" value="1"/>
</dbReference>
<protein>
    <recommendedName>
        <fullName evidence="10">S-adenosylmethionine synthase</fullName>
        <shortName evidence="10">AdoMet synthase</shortName>
        <ecNumber evidence="10">2.5.1.6</ecNumber>
    </recommendedName>
    <alternativeName>
        <fullName evidence="10">MAT</fullName>
    </alternativeName>
    <alternativeName>
        <fullName evidence="10">Methionine adenosyltransferase</fullName>
    </alternativeName>
</protein>
<evidence type="ECO:0000256" key="11">
    <source>
        <dbReference type="RuleBase" id="RU000542"/>
    </source>
</evidence>
<feature type="binding site" evidence="10">
    <location>
        <position position="274"/>
    </location>
    <ligand>
        <name>ATP</name>
        <dbReference type="ChEBI" id="CHEBI:30616"/>
        <note>ligand shared between two neighboring subunits</note>
    </ligand>
</feature>
<dbReference type="GO" id="GO:0000287">
    <property type="term" value="F:magnesium ion binding"/>
    <property type="evidence" value="ECO:0007669"/>
    <property type="project" value="UniProtKB-UniRule"/>
</dbReference>
<feature type="binding site" evidence="10">
    <location>
        <position position="251"/>
    </location>
    <ligand>
        <name>ATP</name>
        <dbReference type="ChEBI" id="CHEBI:30616"/>
        <note>ligand shared between two neighboring subunits</note>
    </ligand>
</feature>
<dbReference type="OrthoDB" id="9801686at2"/>
<feature type="region of interest" description="Flexible loop" evidence="10">
    <location>
        <begin position="99"/>
        <end position="109"/>
    </location>
</feature>
<dbReference type="GO" id="GO:0004478">
    <property type="term" value="F:methionine adenosyltransferase activity"/>
    <property type="evidence" value="ECO:0007669"/>
    <property type="project" value="UniProtKB-UniRule"/>
</dbReference>
<evidence type="ECO:0000256" key="9">
    <source>
        <dbReference type="ARBA" id="ARBA00022958"/>
    </source>
</evidence>
<feature type="binding site" description="in other chain" evidence="10">
    <location>
        <begin position="242"/>
        <end position="243"/>
    </location>
    <ligand>
        <name>ATP</name>
        <dbReference type="ChEBI" id="CHEBI:30616"/>
        <note>ligand shared between two neighboring subunits</note>
    </ligand>
</feature>
<evidence type="ECO:0000256" key="4">
    <source>
        <dbReference type="ARBA" id="ARBA00022679"/>
    </source>
</evidence>
<reference evidence="16 17" key="1">
    <citation type="submission" date="2016-07" db="EMBL/GenBank/DDBJ databases">
        <title>High microdiversification within the ubiquitous acI lineage of Actinobacteria.</title>
        <authorList>
            <person name="Neuenschwander S.M."/>
            <person name="Salcher M."/>
            <person name="Ghai R."/>
            <person name="Pernthaler J."/>
        </authorList>
    </citation>
    <scope>NUCLEOTIDE SEQUENCE [LARGE SCALE GENOMIC DNA]</scope>
    <source>
        <strain evidence="16">MMS-IIB-91</strain>
    </source>
</reference>
<feature type="binding site" evidence="10">
    <location>
        <position position="251"/>
    </location>
    <ligand>
        <name>L-methionine</name>
        <dbReference type="ChEBI" id="CHEBI:57844"/>
        <note>ligand shared between two neighboring subunits</note>
    </ligand>
</feature>
<evidence type="ECO:0000259" key="15">
    <source>
        <dbReference type="Pfam" id="PF02773"/>
    </source>
</evidence>
<dbReference type="InterPro" id="IPR022628">
    <property type="entry name" value="S-AdoMet_synt_N"/>
</dbReference>
<dbReference type="CDD" id="cd18079">
    <property type="entry name" value="S-AdoMet_synt"/>
    <property type="match status" value="1"/>
</dbReference>
<dbReference type="UniPathway" id="UPA00315">
    <property type="reaction ID" value="UER00080"/>
</dbReference>
<feature type="domain" description="S-adenosylmethionine synthetase C-terminal" evidence="15">
    <location>
        <begin position="245"/>
        <end position="384"/>
    </location>
</feature>
<comment type="function">
    <text evidence="10">Catalyzes the formation of S-adenosylmethionine (AdoMet) from methionine and ATP. The overall synthetic reaction is composed of two sequential steps, AdoMet formation and the subsequent tripolyphosphate hydrolysis which occurs prior to release of AdoMet from the enzyme.</text>
</comment>
<dbReference type="FunFam" id="3.30.300.10:FF:000003">
    <property type="entry name" value="S-adenosylmethionine synthase"/>
    <property type="match status" value="1"/>
</dbReference>
<accession>A0A249L4F8</accession>
<feature type="binding site" evidence="10">
    <location>
        <position position="278"/>
    </location>
    <ligand>
        <name>ATP</name>
        <dbReference type="ChEBI" id="CHEBI:30616"/>
        <note>ligand shared between two neighboring subunits</note>
    </ligand>
</feature>
<dbReference type="InterPro" id="IPR002133">
    <property type="entry name" value="S-AdoMet_synthetase"/>
</dbReference>
<gene>
    <name evidence="10" type="primary">metK</name>
    <name evidence="16" type="ORF">B1sIIB91_02870</name>
</gene>
<evidence type="ECO:0000256" key="8">
    <source>
        <dbReference type="ARBA" id="ARBA00022842"/>
    </source>
</evidence>
<dbReference type="KEGG" id="nab:B1sIIB91_02870"/>
<organism evidence="16 17">
    <name type="scientific">Candidatus Nanopelagicus abundans</name>
    <dbReference type="NCBI Taxonomy" id="1884916"/>
    <lineage>
        <taxon>Bacteria</taxon>
        <taxon>Bacillati</taxon>
        <taxon>Actinomycetota</taxon>
        <taxon>Actinomycetes</taxon>
        <taxon>Candidatus Nanopelagicales</taxon>
        <taxon>Candidatus Nanopelagicaceae</taxon>
        <taxon>Candidatus Nanopelagicus</taxon>
    </lineage>
</organism>
<feature type="binding site" description="in other chain" evidence="10">
    <location>
        <position position="56"/>
    </location>
    <ligand>
        <name>L-methionine</name>
        <dbReference type="ChEBI" id="CHEBI:57844"/>
        <note>ligand shared between two neighboring subunits</note>
    </ligand>
</feature>
<comment type="cofactor">
    <cofactor evidence="10">
        <name>K(+)</name>
        <dbReference type="ChEBI" id="CHEBI:29103"/>
    </cofactor>
    <text evidence="10">Binds 1 potassium ion per subunit.</text>
</comment>
<dbReference type="SUPFAM" id="SSF55973">
    <property type="entry name" value="S-adenosylmethionine synthetase"/>
    <property type="match status" value="3"/>
</dbReference>
<keyword evidence="5 10" id="KW-0479">Metal-binding</keyword>
<feature type="binding site" description="in other chain" evidence="10">
    <location>
        <position position="99"/>
    </location>
    <ligand>
        <name>L-methionine</name>
        <dbReference type="ChEBI" id="CHEBI:57844"/>
        <note>ligand shared between two neighboring subunits</note>
    </ligand>
</feature>
<dbReference type="AlphaFoldDB" id="A0A249L4F8"/>
<dbReference type="Pfam" id="PF00438">
    <property type="entry name" value="S-AdoMet_synt_N"/>
    <property type="match status" value="1"/>
</dbReference>
<evidence type="ECO:0000256" key="10">
    <source>
        <dbReference type="HAMAP-Rule" id="MF_00086"/>
    </source>
</evidence>
<dbReference type="GO" id="GO:0006556">
    <property type="term" value="P:S-adenosylmethionine biosynthetic process"/>
    <property type="evidence" value="ECO:0007669"/>
    <property type="project" value="UniProtKB-UniRule"/>
</dbReference>
<evidence type="ECO:0000256" key="2">
    <source>
        <dbReference type="ARBA" id="ARBA00009685"/>
    </source>
</evidence>
<keyword evidence="9 10" id="KW-0630">Potassium</keyword>
<dbReference type="InterPro" id="IPR022630">
    <property type="entry name" value="S-AdoMet_synt_C"/>
</dbReference>
<comment type="cofactor">
    <cofactor evidence="10">
        <name>Mg(2+)</name>
        <dbReference type="ChEBI" id="CHEBI:18420"/>
    </cofactor>
    <text evidence="10">Binds 2 divalent ions per subunit.</text>
</comment>
<dbReference type="GO" id="GO:0006730">
    <property type="term" value="P:one-carbon metabolic process"/>
    <property type="evidence" value="ECO:0007669"/>
    <property type="project" value="UniProtKB-KW"/>
</dbReference>